<sequence length="428" mass="46494">MGQGASEVKSFEGGEPDQKALGSGEIGRVEPFFSDAGGKSPPERVYSAETRSGSGTARSDANQGRASTAGRNSTLKKLKGGKAKELEQLETSRCELRSKAEVLLFNAQSAIDADEKYERQLQHLDCLLELVRLLEKYEKFTFDDGDVLPIDEAESILQEALATTDEMMQDARNDVSGAASAMAAPAQPTSSIKHVSRQGTKLVVQDSVEDFGSLSRKPASPAGQAHTISATAQPTILGGGVINTRGGAQVFSTTNSGVGGAARVVEVVSSIEEEQMEEEGVRADVESSKVKGRKSDQAKLSMDEKFAGINKVQIKILAGLGKVYRLKMIHSKAYEYHRRQLHLSETVYGKESEEVSDALYQLAFACDELNNHAEMISCDKRCFEIRFSLLGPTSSKTHSALKNLLADLREQGEIKEALDLEKEHLWFS</sequence>
<protein>
    <submittedName>
        <fullName evidence="2">Uncharacterized protein</fullName>
    </submittedName>
</protein>
<gene>
    <name evidence="2" type="ORF">PBIL07802_LOCUS21173</name>
</gene>
<accession>A0A7S3DIK4</accession>
<dbReference type="InterPro" id="IPR011990">
    <property type="entry name" value="TPR-like_helical_dom_sf"/>
</dbReference>
<dbReference type="Gene3D" id="1.25.40.10">
    <property type="entry name" value="Tetratricopeptide repeat domain"/>
    <property type="match status" value="1"/>
</dbReference>
<organism evidence="2">
    <name type="scientific">Palpitomonas bilix</name>
    <dbReference type="NCBI Taxonomy" id="652834"/>
    <lineage>
        <taxon>Eukaryota</taxon>
        <taxon>Eukaryota incertae sedis</taxon>
    </lineage>
</organism>
<feature type="compositionally biased region" description="Basic and acidic residues" evidence="1">
    <location>
        <begin position="9"/>
        <end position="18"/>
    </location>
</feature>
<reference evidence="2" key="1">
    <citation type="submission" date="2021-01" db="EMBL/GenBank/DDBJ databases">
        <authorList>
            <person name="Corre E."/>
            <person name="Pelletier E."/>
            <person name="Niang G."/>
            <person name="Scheremetjew M."/>
            <person name="Finn R."/>
            <person name="Kale V."/>
            <person name="Holt S."/>
            <person name="Cochrane G."/>
            <person name="Meng A."/>
            <person name="Brown T."/>
            <person name="Cohen L."/>
        </authorList>
    </citation>
    <scope>NUCLEOTIDE SEQUENCE</scope>
    <source>
        <strain evidence="2">NIES-2562</strain>
    </source>
</reference>
<dbReference type="AlphaFoldDB" id="A0A7S3DIK4"/>
<evidence type="ECO:0000313" key="2">
    <source>
        <dbReference type="EMBL" id="CAE0258906.1"/>
    </source>
</evidence>
<dbReference type="EMBL" id="HBIB01032665">
    <property type="protein sequence ID" value="CAE0258906.1"/>
    <property type="molecule type" value="Transcribed_RNA"/>
</dbReference>
<dbReference type="SUPFAM" id="SSF48452">
    <property type="entry name" value="TPR-like"/>
    <property type="match status" value="1"/>
</dbReference>
<name>A0A7S3DIK4_9EUKA</name>
<proteinExistence type="predicted"/>
<feature type="region of interest" description="Disordered" evidence="1">
    <location>
        <begin position="1"/>
        <end position="82"/>
    </location>
</feature>
<feature type="compositionally biased region" description="Polar residues" evidence="1">
    <location>
        <begin position="49"/>
        <end position="73"/>
    </location>
</feature>
<evidence type="ECO:0000256" key="1">
    <source>
        <dbReference type="SAM" id="MobiDB-lite"/>
    </source>
</evidence>